<dbReference type="PROSITE" id="PS51374">
    <property type="entry name" value="NDPK_LIKE"/>
    <property type="match status" value="1"/>
</dbReference>
<dbReference type="SUPFAM" id="SSF54919">
    <property type="entry name" value="Nucleoside diphosphate kinase, NDK"/>
    <property type="match status" value="4"/>
</dbReference>
<comment type="caution">
    <text evidence="4">The sequence shown here is derived from an EMBL/GenBank/DDBJ whole genome shotgun (WGS) entry which is preliminary data.</text>
</comment>
<dbReference type="AlphaFoldDB" id="A0AAN8QUG3"/>
<accession>A0AAN8QUG3</accession>
<gene>
    <name evidence="4" type="ORF">J4Q44_G00173400</name>
</gene>
<dbReference type="EMBL" id="JAGTTL010000015">
    <property type="protein sequence ID" value="KAK6311676.1"/>
    <property type="molecule type" value="Genomic_DNA"/>
</dbReference>
<feature type="compositionally biased region" description="Polar residues" evidence="2">
    <location>
        <begin position="173"/>
        <end position="187"/>
    </location>
</feature>
<evidence type="ECO:0000313" key="5">
    <source>
        <dbReference type="Proteomes" id="UP001356427"/>
    </source>
</evidence>
<dbReference type="Proteomes" id="UP001356427">
    <property type="component" value="Unassembled WGS sequence"/>
</dbReference>
<comment type="caution">
    <text evidence="1">Lacks conserved residue(s) required for the propagation of feature annotation.</text>
</comment>
<dbReference type="InterPro" id="IPR034907">
    <property type="entry name" value="NDK-like_dom"/>
</dbReference>
<dbReference type="PANTHER" id="PTHR46135:SF4">
    <property type="entry name" value="DYNEIN AXONEMAL ASSEMBLY FACTOR 8"/>
    <property type="match status" value="1"/>
</dbReference>
<evidence type="ECO:0000256" key="2">
    <source>
        <dbReference type="SAM" id="MobiDB-lite"/>
    </source>
</evidence>
<evidence type="ECO:0000259" key="3">
    <source>
        <dbReference type="SMART" id="SM00562"/>
    </source>
</evidence>
<dbReference type="Gene3D" id="3.30.70.141">
    <property type="entry name" value="Nucleoside diphosphate kinase-like domain"/>
    <property type="match status" value="2"/>
</dbReference>
<dbReference type="PANTHER" id="PTHR46135">
    <property type="entry name" value="NME/NM23 FAMILY MEMBER 8"/>
    <property type="match status" value="1"/>
</dbReference>
<keyword evidence="5" id="KW-1185">Reference proteome</keyword>
<dbReference type="Pfam" id="PF00334">
    <property type="entry name" value="NDK"/>
    <property type="match status" value="1"/>
</dbReference>
<organism evidence="4 5">
    <name type="scientific">Coregonus suidteri</name>
    <dbReference type="NCBI Taxonomy" id="861788"/>
    <lineage>
        <taxon>Eukaryota</taxon>
        <taxon>Metazoa</taxon>
        <taxon>Chordata</taxon>
        <taxon>Craniata</taxon>
        <taxon>Vertebrata</taxon>
        <taxon>Euteleostomi</taxon>
        <taxon>Actinopterygii</taxon>
        <taxon>Neopterygii</taxon>
        <taxon>Teleostei</taxon>
        <taxon>Protacanthopterygii</taxon>
        <taxon>Salmoniformes</taxon>
        <taxon>Salmonidae</taxon>
        <taxon>Coregoninae</taxon>
        <taxon>Coregonus</taxon>
    </lineage>
</organism>
<proteinExistence type="inferred from homology"/>
<dbReference type="InterPro" id="IPR036850">
    <property type="entry name" value="NDK-like_dom_sf"/>
</dbReference>
<protein>
    <recommendedName>
        <fullName evidence="3">Nucleoside diphosphate kinase-like domain-containing protein</fullName>
    </recommendedName>
</protein>
<name>A0AAN8QUG3_9TELE</name>
<feature type="region of interest" description="Disordered" evidence="2">
    <location>
        <begin position="171"/>
        <end position="196"/>
    </location>
</feature>
<evidence type="ECO:0000256" key="1">
    <source>
        <dbReference type="PROSITE-ProRule" id="PRU00706"/>
    </source>
</evidence>
<sequence>MAVKRTFGLNPGFYWQTVETQELGCQRPETMCTQQLHTEIAVTLGYMSLFLHPLVVHHTLQLLLNSGLDVCGLRLLYPPPGLLTNSTGRVSYGEGDDGADRPVLALAVRGPHARTVWQDVTGPSDPLLARKTDPASINALHCSSKNLTLLYSPRLASRVHRELVTWFARTVPGDNSQNPDQAPTDSSAPGDGEGSSPLYITRSSTTLCATVKVDVFLVVSPAVAPCCYSQVLSVCEGRGFSLRGVQRLQLPTKRTQALGLTSQQVSVFCSPPTVTVDEEKVELSPHCLVLRLRRESGLRHCASLPAALVKELEEQRLLGCIHIRLSDEGKLDPSSCFHMLPYSESLLHSFGGRMWAVPDPCNVVLSKYRCPSNPELEQGVVLTLAGRDIGQGLTLLHRLLTGDTTGDVWEDGFELLALKWLPTLSREQAREVSPYEVGDRLWQSSLVGLASSPALVCALRRVDAFATLRRLLPRNYTGNLNILMSPTPELAFRQASLFFSHGEMIPDHSVRPLLKFLPPPCINVAGSQCESLLNCMVQGPQPLVTLCLCSSLECGAMLWGKSSAKSSGVAFTVVGLRVLVLDTNTAVSLVSAAEHQDPSAVEAHVQYLSSGPSLALCLQRENAVKRLLDVLGPEDPAQARALDQFLWRACYSSNQLHSGIYGSRSYQRAVQDVKRLFPEGLCCTETITMRQEQIPSVHSDPLACLAREQSHSLAAVNKPSLSRLMASGLNGAGPLVRSALCQTTCLLLPSSVLRLGPAPLLLDLLEQLLGRGCHLVAGRMSVLDETQRCHIAETLMRPSERDGKITALPEGPCFIVVLQKDNVVTCFDSMLESIYRERSKLAKVGKMLIYPSTEKKQCSCCAIYLMSCLLIIIMSLYHSNLREPKCYRALPGGPTYFVEFCTTL</sequence>
<dbReference type="SMART" id="SM00562">
    <property type="entry name" value="NDK"/>
    <property type="match status" value="1"/>
</dbReference>
<dbReference type="InterPro" id="IPR051766">
    <property type="entry name" value="TXND_domain-containing"/>
</dbReference>
<comment type="similarity">
    <text evidence="1">Belongs to the NDK family.</text>
</comment>
<evidence type="ECO:0000313" key="4">
    <source>
        <dbReference type="EMBL" id="KAK6311676.1"/>
    </source>
</evidence>
<feature type="domain" description="Nucleoside diphosphate kinase-like" evidence="3">
    <location>
        <begin position="552"/>
        <end position="683"/>
    </location>
</feature>
<reference evidence="4 5" key="1">
    <citation type="submission" date="2021-04" db="EMBL/GenBank/DDBJ databases">
        <authorList>
            <person name="De Guttry C."/>
            <person name="Zahm M."/>
            <person name="Klopp C."/>
            <person name="Cabau C."/>
            <person name="Louis A."/>
            <person name="Berthelot C."/>
            <person name="Parey E."/>
            <person name="Roest Crollius H."/>
            <person name="Montfort J."/>
            <person name="Robinson-Rechavi M."/>
            <person name="Bucao C."/>
            <person name="Bouchez O."/>
            <person name="Gislard M."/>
            <person name="Lluch J."/>
            <person name="Milhes M."/>
            <person name="Lampietro C."/>
            <person name="Lopez Roques C."/>
            <person name="Donnadieu C."/>
            <person name="Braasch I."/>
            <person name="Desvignes T."/>
            <person name="Postlethwait J."/>
            <person name="Bobe J."/>
            <person name="Wedekind C."/>
            <person name="Guiguen Y."/>
        </authorList>
    </citation>
    <scope>NUCLEOTIDE SEQUENCE [LARGE SCALE GENOMIC DNA]</scope>
    <source>
        <strain evidence="4">Cs_M1</strain>
        <tissue evidence="4">Blood</tissue>
    </source>
</reference>